<protein>
    <submittedName>
        <fullName evidence="2">Uncharacterized protein</fullName>
    </submittedName>
</protein>
<comment type="caution">
    <text evidence="2">The sequence shown here is derived from an EMBL/GenBank/DDBJ whole genome shotgun (WGS) entry which is preliminary data.</text>
</comment>
<dbReference type="Proteomes" id="UP000625551">
    <property type="component" value="Unassembled WGS sequence"/>
</dbReference>
<proteinExistence type="predicted"/>
<name>A0ABR7XCU6_9BACT</name>
<sequence length="81" mass="9237">MATTRLLTLFSIALLLLLFSSCKPLCPISSCQVRMVHRHGGEEEFRGMPFYKKQNPKIGESLPKQTGEVRKRTNDKSSRKN</sequence>
<reference evidence="2 3" key="1">
    <citation type="submission" date="2020-09" db="EMBL/GenBank/DDBJ databases">
        <title>Genome sequencing and assembly of Pontibacter sp.</title>
        <authorList>
            <person name="Chhetri G."/>
        </authorList>
    </citation>
    <scope>NUCLEOTIDE SEQUENCE [LARGE SCALE GENOMIC DNA]</scope>
    <source>
        <strain evidence="2 3">JH31</strain>
    </source>
</reference>
<keyword evidence="3" id="KW-1185">Reference proteome</keyword>
<evidence type="ECO:0000313" key="3">
    <source>
        <dbReference type="Proteomes" id="UP000625551"/>
    </source>
</evidence>
<dbReference type="EMBL" id="JACXAJ010000001">
    <property type="protein sequence ID" value="MBD1396117.1"/>
    <property type="molecule type" value="Genomic_DNA"/>
</dbReference>
<dbReference type="PROSITE" id="PS51257">
    <property type="entry name" value="PROKAR_LIPOPROTEIN"/>
    <property type="match status" value="1"/>
</dbReference>
<evidence type="ECO:0000313" key="2">
    <source>
        <dbReference type="EMBL" id="MBD1396117.1"/>
    </source>
</evidence>
<feature type="compositionally biased region" description="Basic and acidic residues" evidence="1">
    <location>
        <begin position="67"/>
        <end position="81"/>
    </location>
</feature>
<organism evidence="2 3">
    <name type="scientific">Pontibacter aquaedesilientis</name>
    <dbReference type="NCBI Taxonomy" id="2766980"/>
    <lineage>
        <taxon>Bacteria</taxon>
        <taxon>Pseudomonadati</taxon>
        <taxon>Bacteroidota</taxon>
        <taxon>Cytophagia</taxon>
        <taxon>Cytophagales</taxon>
        <taxon>Hymenobacteraceae</taxon>
        <taxon>Pontibacter</taxon>
    </lineage>
</organism>
<evidence type="ECO:0000256" key="1">
    <source>
        <dbReference type="SAM" id="MobiDB-lite"/>
    </source>
</evidence>
<feature type="region of interest" description="Disordered" evidence="1">
    <location>
        <begin position="47"/>
        <end position="81"/>
    </location>
</feature>
<accession>A0ABR7XCU6</accession>
<gene>
    <name evidence="2" type="ORF">H9Q13_02975</name>
</gene>
<dbReference type="RefSeq" id="WP_191182250.1">
    <property type="nucleotide sequence ID" value="NZ_JACXAJ010000001.1"/>
</dbReference>